<organism evidence="2 3">
    <name type="scientific">Pristionchus pacificus</name>
    <name type="common">Parasitic nematode worm</name>
    <dbReference type="NCBI Taxonomy" id="54126"/>
    <lineage>
        <taxon>Eukaryota</taxon>
        <taxon>Metazoa</taxon>
        <taxon>Ecdysozoa</taxon>
        <taxon>Nematoda</taxon>
        <taxon>Chromadorea</taxon>
        <taxon>Rhabditida</taxon>
        <taxon>Rhabditina</taxon>
        <taxon>Diplogasteromorpha</taxon>
        <taxon>Diplogasteroidea</taxon>
        <taxon>Neodiplogasteridae</taxon>
        <taxon>Pristionchus</taxon>
    </lineage>
</organism>
<reference evidence="2" key="2">
    <citation type="submission" date="2022-06" db="UniProtKB">
        <authorList>
            <consortium name="EnsemblMetazoa"/>
        </authorList>
    </citation>
    <scope>IDENTIFICATION</scope>
    <source>
        <strain evidence="2">PS312</strain>
    </source>
</reference>
<dbReference type="AlphaFoldDB" id="A0A2A6BLV2"/>
<evidence type="ECO:0000256" key="1">
    <source>
        <dbReference type="SAM" id="MobiDB-lite"/>
    </source>
</evidence>
<proteinExistence type="predicted"/>
<accession>A0A2A6BLV2</accession>
<evidence type="ECO:0000313" key="2">
    <source>
        <dbReference type="EnsemblMetazoa" id="PPA35967.1"/>
    </source>
</evidence>
<feature type="compositionally biased region" description="Polar residues" evidence="1">
    <location>
        <begin position="81"/>
        <end position="97"/>
    </location>
</feature>
<accession>A0A8R1YUU9</accession>
<gene>
    <name evidence="2" type="primary">WBGene00274336</name>
</gene>
<evidence type="ECO:0000313" key="3">
    <source>
        <dbReference type="Proteomes" id="UP000005239"/>
    </source>
</evidence>
<dbReference type="Proteomes" id="UP000005239">
    <property type="component" value="Unassembled WGS sequence"/>
</dbReference>
<name>A0A2A6BLV2_PRIPA</name>
<reference evidence="3" key="1">
    <citation type="journal article" date="2008" name="Nat. Genet.">
        <title>The Pristionchus pacificus genome provides a unique perspective on nematode lifestyle and parasitism.</title>
        <authorList>
            <person name="Dieterich C."/>
            <person name="Clifton S.W."/>
            <person name="Schuster L.N."/>
            <person name="Chinwalla A."/>
            <person name="Delehaunty K."/>
            <person name="Dinkelacker I."/>
            <person name="Fulton L."/>
            <person name="Fulton R."/>
            <person name="Godfrey J."/>
            <person name="Minx P."/>
            <person name="Mitreva M."/>
            <person name="Roeseler W."/>
            <person name="Tian H."/>
            <person name="Witte H."/>
            <person name="Yang S.P."/>
            <person name="Wilson R.K."/>
            <person name="Sommer R.J."/>
        </authorList>
    </citation>
    <scope>NUCLEOTIDE SEQUENCE [LARGE SCALE GENOMIC DNA]</scope>
    <source>
        <strain evidence="3">PS312</strain>
    </source>
</reference>
<dbReference type="EnsemblMetazoa" id="PPA35967.1">
    <property type="protein sequence ID" value="PPA35967.1"/>
    <property type="gene ID" value="WBGene00274336"/>
</dbReference>
<feature type="region of interest" description="Disordered" evidence="1">
    <location>
        <begin position="77"/>
        <end position="101"/>
    </location>
</feature>
<sequence>MVEHSLDMTRLGIGMTGAGNSTDVPGRAEVGVGGRVGVPRTVSSGLGVSTDLEIIHEREGVTVRLMQVRIADVQPRILSRRSGNARDQANRESQLTHSDPRSIEHRAVWGIAAPELWTVSNGRSW</sequence>
<protein>
    <submittedName>
        <fullName evidence="2">Uncharacterized protein</fullName>
    </submittedName>
</protein>
<keyword evidence="3" id="KW-1185">Reference proteome</keyword>